<dbReference type="EMBL" id="LRPN01000091">
    <property type="protein sequence ID" value="KWZ80482.1"/>
    <property type="molecule type" value="Genomic_DNA"/>
</dbReference>
<name>A0A133KLU0_HEYCO</name>
<proteinExistence type="predicted"/>
<reference evidence="2" key="1">
    <citation type="submission" date="2016-01" db="EMBL/GenBank/DDBJ databases">
        <authorList>
            <person name="Mitreva M."/>
            <person name="Pepin K.H."/>
            <person name="Mihindukulasuriya K.A."/>
            <person name="Fulton R."/>
            <person name="Fronick C."/>
            <person name="O'Laughlin M."/>
            <person name="Miner T."/>
            <person name="Herter B."/>
            <person name="Rosa B.A."/>
            <person name="Cordes M."/>
            <person name="Tomlinson C."/>
            <person name="Wollam A."/>
            <person name="Palsikar V.B."/>
            <person name="Mardis E.R."/>
            <person name="Wilson R.K."/>
        </authorList>
    </citation>
    <scope>NUCLEOTIDE SEQUENCE [LARGE SCALE GENOMIC DNA]</scope>
    <source>
        <strain evidence="2">GED7749B</strain>
    </source>
</reference>
<accession>A0A133KLU0</accession>
<organism evidence="1 2">
    <name type="scientific">Heyndrickxia coagulans</name>
    <name type="common">Weizmannia coagulans</name>
    <dbReference type="NCBI Taxonomy" id="1398"/>
    <lineage>
        <taxon>Bacteria</taxon>
        <taxon>Bacillati</taxon>
        <taxon>Bacillota</taxon>
        <taxon>Bacilli</taxon>
        <taxon>Bacillales</taxon>
        <taxon>Bacillaceae</taxon>
        <taxon>Heyndrickxia</taxon>
    </lineage>
</organism>
<dbReference type="PATRIC" id="fig|1398.22.peg.2288"/>
<gene>
    <name evidence="1" type="ORF">HMPREF3213_02282</name>
</gene>
<protein>
    <submittedName>
        <fullName evidence="1">Uncharacterized protein</fullName>
    </submittedName>
</protein>
<evidence type="ECO:0000313" key="1">
    <source>
        <dbReference type="EMBL" id="KWZ80482.1"/>
    </source>
</evidence>
<comment type="caution">
    <text evidence="1">The sequence shown here is derived from an EMBL/GenBank/DDBJ whole genome shotgun (WGS) entry which is preliminary data.</text>
</comment>
<dbReference type="AlphaFoldDB" id="A0A133KLU0"/>
<sequence length="176" mass="20445">MFKNGAKRQYKKKSDLHTRGNITMQNIVAKTEDNYFEKNKSKVDIHVFDKEGSRPFANFPFSSRKVYEFFDYTLRTPLEKTDAFYEILKMPVACEIWILPVTEKSSNFMREIQEPKTAALFSFLAKVKDTIQRDRTFIVMDQSHAAAVAEEMKKLGFTMTEPDTAELEKIVISFGD</sequence>
<dbReference type="Proteomes" id="UP000070376">
    <property type="component" value="Unassembled WGS sequence"/>
</dbReference>
<evidence type="ECO:0000313" key="2">
    <source>
        <dbReference type="Proteomes" id="UP000070376"/>
    </source>
</evidence>